<comment type="caution">
    <text evidence="1">The sequence shown here is derived from an EMBL/GenBank/DDBJ whole genome shotgun (WGS) entry which is preliminary data.</text>
</comment>
<organism evidence="1 2">
    <name type="scientific">Helianthus annuus</name>
    <name type="common">Common sunflower</name>
    <dbReference type="NCBI Taxonomy" id="4232"/>
    <lineage>
        <taxon>Eukaryota</taxon>
        <taxon>Viridiplantae</taxon>
        <taxon>Streptophyta</taxon>
        <taxon>Embryophyta</taxon>
        <taxon>Tracheophyta</taxon>
        <taxon>Spermatophyta</taxon>
        <taxon>Magnoliopsida</taxon>
        <taxon>eudicotyledons</taxon>
        <taxon>Gunneridae</taxon>
        <taxon>Pentapetalae</taxon>
        <taxon>asterids</taxon>
        <taxon>campanulids</taxon>
        <taxon>Asterales</taxon>
        <taxon>Asteraceae</taxon>
        <taxon>Asteroideae</taxon>
        <taxon>Heliantheae alliance</taxon>
        <taxon>Heliantheae</taxon>
        <taxon>Helianthus</taxon>
    </lineage>
</organism>
<dbReference type="EMBL" id="MNCJ02000324">
    <property type="protein sequence ID" value="KAF5789640.1"/>
    <property type="molecule type" value="Genomic_DNA"/>
</dbReference>
<reference evidence="1" key="2">
    <citation type="submission" date="2020-06" db="EMBL/GenBank/DDBJ databases">
        <title>Helianthus annuus Genome sequencing and assembly Release 2.</title>
        <authorList>
            <person name="Gouzy J."/>
            <person name="Langlade N."/>
            <person name="Munos S."/>
        </authorList>
    </citation>
    <scope>NUCLEOTIDE SEQUENCE</scope>
    <source>
        <tissue evidence="1">Leaves</tissue>
    </source>
</reference>
<dbReference type="Gramene" id="mRNA:HanXRQr2_Chr09g0373661">
    <property type="protein sequence ID" value="mRNA:HanXRQr2_Chr09g0373661"/>
    <property type="gene ID" value="HanXRQr2_Chr09g0373661"/>
</dbReference>
<dbReference type="Proteomes" id="UP000215914">
    <property type="component" value="Unassembled WGS sequence"/>
</dbReference>
<accession>A0A9K3I4A2</accession>
<keyword evidence="2" id="KW-1185">Reference proteome</keyword>
<dbReference type="AlphaFoldDB" id="A0A9K3I4A2"/>
<evidence type="ECO:0000313" key="2">
    <source>
        <dbReference type="Proteomes" id="UP000215914"/>
    </source>
</evidence>
<name>A0A9K3I4A2_HELAN</name>
<evidence type="ECO:0000313" key="1">
    <source>
        <dbReference type="EMBL" id="KAF5789640.1"/>
    </source>
</evidence>
<reference evidence="1" key="1">
    <citation type="journal article" date="2017" name="Nature">
        <title>The sunflower genome provides insights into oil metabolism, flowering and Asterid evolution.</title>
        <authorList>
            <person name="Badouin H."/>
            <person name="Gouzy J."/>
            <person name="Grassa C.J."/>
            <person name="Murat F."/>
            <person name="Staton S.E."/>
            <person name="Cottret L."/>
            <person name="Lelandais-Briere C."/>
            <person name="Owens G.L."/>
            <person name="Carrere S."/>
            <person name="Mayjonade B."/>
            <person name="Legrand L."/>
            <person name="Gill N."/>
            <person name="Kane N.C."/>
            <person name="Bowers J.E."/>
            <person name="Hubner S."/>
            <person name="Bellec A."/>
            <person name="Berard A."/>
            <person name="Berges H."/>
            <person name="Blanchet N."/>
            <person name="Boniface M.C."/>
            <person name="Brunel D."/>
            <person name="Catrice O."/>
            <person name="Chaidir N."/>
            <person name="Claudel C."/>
            <person name="Donnadieu C."/>
            <person name="Faraut T."/>
            <person name="Fievet G."/>
            <person name="Helmstetter N."/>
            <person name="King M."/>
            <person name="Knapp S.J."/>
            <person name="Lai Z."/>
            <person name="Le Paslier M.C."/>
            <person name="Lippi Y."/>
            <person name="Lorenzon L."/>
            <person name="Mandel J.R."/>
            <person name="Marage G."/>
            <person name="Marchand G."/>
            <person name="Marquand E."/>
            <person name="Bret-Mestries E."/>
            <person name="Morien E."/>
            <person name="Nambeesan S."/>
            <person name="Nguyen T."/>
            <person name="Pegot-Espagnet P."/>
            <person name="Pouilly N."/>
            <person name="Raftis F."/>
            <person name="Sallet E."/>
            <person name="Schiex T."/>
            <person name="Thomas J."/>
            <person name="Vandecasteele C."/>
            <person name="Vares D."/>
            <person name="Vear F."/>
            <person name="Vautrin S."/>
            <person name="Crespi M."/>
            <person name="Mangin B."/>
            <person name="Burke J.M."/>
            <person name="Salse J."/>
            <person name="Munos S."/>
            <person name="Vincourt P."/>
            <person name="Rieseberg L.H."/>
            <person name="Langlade N.B."/>
        </authorList>
    </citation>
    <scope>NUCLEOTIDE SEQUENCE</scope>
    <source>
        <tissue evidence="1">Leaves</tissue>
    </source>
</reference>
<protein>
    <submittedName>
        <fullName evidence="1">Uncharacterized protein</fullName>
    </submittedName>
</protein>
<sequence>MGHKNVELYSYFPSIRSPPPIHSLRNPILIFICKVAYYYYRPHLKKAALARLSDVNRSLKVTNFGVKKKNRQTLKIRGR</sequence>
<gene>
    <name evidence="1" type="ORF">HanXRQr2_Chr09g0373661</name>
</gene>
<proteinExistence type="predicted"/>